<evidence type="ECO:0000256" key="3">
    <source>
        <dbReference type="ARBA" id="ARBA00022475"/>
    </source>
</evidence>
<keyword evidence="8" id="KW-0406">Ion transport</keyword>
<evidence type="ECO:0000256" key="7">
    <source>
        <dbReference type="ARBA" id="ARBA00022958"/>
    </source>
</evidence>
<dbReference type="KEGG" id="pmrn:103091813"/>
<evidence type="ECO:0000256" key="5">
    <source>
        <dbReference type="ARBA" id="ARBA00022826"/>
    </source>
</evidence>
<dbReference type="InterPro" id="IPR003937">
    <property type="entry name" value="K_chnl_volt-dep_KCNQ"/>
</dbReference>
<evidence type="ECO:0000313" key="13">
    <source>
        <dbReference type="Proteomes" id="UP001318040"/>
    </source>
</evidence>
<keyword evidence="9" id="KW-0407">Ion channel</keyword>
<comment type="subcellular location">
    <subcellularLocation>
        <location evidence="1">Cell membrane</location>
        <topology evidence="1">Multi-pass membrane protein</topology>
    </subcellularLocation>
</comment>
<keyword evidence="13" id="KW-1185">Reference proteome</keyword>
<evidence type="ECO:0000256" key="10">
    <source>
        <dbReference type="ARBA" id="ARBA00034430"/>
    </source>
</evidence>
<comment type="catalytic activity">
    <reaction evidence="10">
        <text>K(+)(in) = K(+)(out)</text>
        <dbReference type="Rhea" id="RHEA:29463"/>
        <dbReference type="ChEBI" id="CHEBI:29103"/>
    </reaction>
</comment>
<gene>
    <name evidence="14" type="primary">LOC103091813</name>
</gene>
<proteinExistence type="predicted"/>
<reference evidence="14" key="1">
    <citation type="submission" date="2025-08" db="UniProtKB">
        <authorList>
            <consortium name="RefSeq"/>
        </authorList>
    </citation>
    <scope>IDENTIFICATION</scope>
    <source>
        <tissue evidence="14">Sperm</tissue>
    </source>
</reference>
<evidence type="ECO:0000256" key="4">
    <source>
        <dbReference type="ARBA" id="ARBA00022538"/>
    </source>
</evidence>
<keyword evidence="3" id="KW-0472">Membrane</keyword>
<keyword evidence="3" id="KW-1003">Cell membrane</keyword>
<dbReference type="InterPro" id="IPR013821">
    <property type="entry name" value="K_chnl_volt-dep_KCNQ_C"/>
</dbReference>
<keyword evidence="4" id="KW-0633">Potassium transport</keyword>
<feature type="compositionally biased region" description="Basic and acidic residues" evidence="11">
    <location>
        <begin position="175"/>
        <end position="185"/>
    </location>
</feature>
<accession>A0AAJ7TET9</accession>
<evidence type="ECO:0000313" key="14">
    <source>
        <dbReference type="RefSeq" id="XP_032815551.1"/>
    </source>
</evidence>
<evidence type="ECO:0000256" key="1">
    <source>
        <dbReference type="ARBA" id="ARBA00004651"/>
    </source>
</evidence>
<evidence type="ECO:0000256" key="9">
    <source>
        <dbReference type="ARBA" id="ARBA00023303"/>
    </source>
</evidence>
<feature type="compositionally biased region" description="Low complexity" evidence="11">
    <location>
        <begin position="70"/>
        <end position="79"/>
    </location>
</feature>
<dbReference type="PANTHER" id="PTHR47735">
    <property type="entry name" value="POTASSIUM VOLTAGE-GATED CHANNEL SUBFAMILY KQT MEMBER 4"/>
    <property type="match status" value="1"/>
</dbReference>
<dbReference type="Proteomes" id="UP001318040">
    <property type="component" value="Chromosome 23"/>
</dbReference>
<protein>
    <submittedName>
        <fullName evidence="14">Potassium voltage-gated channel subfamily KQT member 5 isoform X1</fullName>
    </submittedName>
</protein>
<organism evidence="13 14">
    <name type="scientific">Petromyzon marinus</name>
    <name type="common">Sea lamprey</name>
    <dbReference type="NCBI Taxonomy" id="7757"/>
    <lineage>
        <taxon>Eukaryota</taxon>
        <taxon>Metazoa</taxon>
        <taxon>Chordata</taxon>
        <taxon>Craniata</taxon>
        <taxon>Vertebrata</taxon>
        <taxon>Cyclostomata</taxon>
        <taxon>Hyperoartia</taxon>
        <taxon>Petromyzontiformes</taxon>
        <taxon>Petromyzontidae</taxon>
        <taxon>Petromyzon</taxon>
    </lineage>
</organism>
<evidence type="ECO:0000256" key="8">
    <source>
        <dbReference type="ARBA" id="ARBA00023065"/>
    </source>
</evidence>
<dbReference type="RefSeq" id="XP_032815551.1">
    <property type="nucleotide sequence ID" value="XM_032959660.1"/>
</dbReference>
<feature type="compositionally biased region" description="Polar residues" evidence="11">
    <location>
        <begin position="247"/>
        <end position="257"/>
    </location>
</feature>
<feature type="domain" description="Potassium channel voltage dependent KCNQ C-terminal" evidence="12">
    <location>
        <begin position="55"/>
        <end position="226"/>
    </location>
</feature>
<dbReference type="PANTHER" id="PTHR47735:SF9">
    <property type="entry name" value="POTASSIUM VOLTAGE-GATED CHANNEL SUBFAMILY KQT MEMBER 4-LIKE ISOFORM X1"/>
    <property type="match status" value="1"/>
</dbReference>
<feature type="region of interest" description="Disordered" evidence="11">
    <location>
        <begin position="1"/>
        <end position="83"/>
    </location>
</feature>
<sequence length="492" mass="51668">MRSRPGGSYGPPRRTLSADSSVQGLGGPPIPPHGTPGHGDVVNNNPLRATTKGRSHSLGLGERARRRTSLRLGRAAGARSTHETGVFLEGGSEESGCFLDEAPQDFEPSVKAVIRAIRAMRFLVAKKKFKETLRPYDVKDVIEQYSAGHLDMLSRIKSLQGRVEQIVGMRGQSQGEKRPWKEKGSSLDGGEPPDDISLLGRVARVEKQVQVIEDKLDAIIELHRQARLRAEGYAQKEPTSRAPTPGDTKSSVFTASPSGDPGTDKADEAVTARVRVSFTGNVGTVVRTSPPTAASPPVTLANGLTVLTMLPHSPGHPVQDLPPPYPTTAHSMPAISSALRETDSLDDPPGVCVAPQQVSKAGHGQWRGHQGSAQCGPPTPPCSHRAGMAPGQLEVTLPGSMLSEMAGMAVCSEPSLAVVADSRVQVGSAAPAWSGQVAEQGPEVRPQGWRGGHGAQGLQMKQRAWGSVVSLQGGLDGPVICAQGPHPDGGGV</sequence>
<keyword evidence="2" id="KW-0813">Transport</keyword>
<dbReference type="Gene3D" id="6.10.140.1910">
    <property type="match status" value="1"/>
</dbReference>
<dbReference type="AlphaFoldDB" id="A0AAJ7TET9"/>
<dbReference type="GO" id="GO:0008076">
    <property type="term" value="C:voltage-gated potassium channel complex"/>
    <property type="evidence" value="ECO:0007669"/>
    <property type="project" value="TreeGrafter"/>
</dbReference>
<feature type="region of interest" description="Disordered" evidence="11">
    <location>
        <begin position="231"/>
        <end position="266"/>
    </location>
</feature>
<dbReference type="GO" id="GO:0005249">
    <property type="term" value="F:voltage-gated potassium channel activity"/>
    <property type="evidence" value="ECO:0007669"/>
    <property type="project" value="InterPro"/>
</dbReference>
<keyword evidence="7" id="KW-0630">Potassium</keyword>
<keyword evidence="6" id="KW-0851">Voltage-gated channel</keyword>
<evidence type="ECO:0000259" key="12">
    <source>
        <dbReference type="Pfam" id="PF03520"/>
    </source>
</evidence>
<name>A0AAJ7TET9_PETMA</name>
<keyword evidence="5" id="KW-0631">Potassium channel</keyword>
<evidence type="ECO:0000256" key="2">
    <source>
        <dbReference type="ARBA" id="ARBA00022448"/>
    </source>
</evidence>
<dbReference type="Pfam" id="PF03520">
    <property type="entry name" value="KCNQ_channel"/>
    <property type="match status" value="1"/>
</dbReference>
<evidence type="ECO:0000256" key="11">
    <source>
        <dbReference type="SAM" id="MobiDB-lite"/>
    </source>
</evidence>
<feature type="region of interest" description="Disordered" evidence="11">
    <location>
        <begin position="362"/>
        <end position="381"/>
    </location>
</feature>
<feature type="region of interest" description="Disordered" evidence="11">
    <location>
        <begin position="168"/>
        <end position="195"/>
    </location>
</feature>
<evidence type="ECO:0000256" key="6">
    <source>
        <dbReference type="ARBA" id="ARBA00022882"/>
    </source>
</evidence>